<organism evidence="1 2">
    <name type="scientific">Racocetra persica</name>
    <dbReference type="NCBI Taxonomy" id="160502"/>
    <lineage>
        <taxon>Eukaryota</taxon>
        <taxon>Fungi</taxon>
        <taxon>Fungi incertae sedis</taxon>
        <taxon>Mucoromycota</taxon>
        <taxon>Glomeromycotina</taxon>
        <taxon>Glomeromycetes</taxon>
        <taxon>Diversisporales</taxon>
        <taxon>Gigasporaceae</taxon>
        <taxon>Racocetra</taxon>
    </lineage>
</organism>
<dbReference type="Proteomes" id="UP000789920">
    <property type="component" value="Unassembled WGS sequence"/>
</dbReference>
<gene>
    <name evidence="1" type="ORF">RPERSI_LOCUS18817</name>
</gene>
<feature type="non-terminal residue" evidence="1">
    <location>
        <position position="170"/>
    </location>
</feature>
<accession>A0ACA9RDE1</accession>
<dbReference type="EMBL" id="CAJVQC010050427">
    <property type="protein sequence ID" value="CAG8789034.1"/>
    <property type="molecule type" value="Genomic_DNA"/>
</dbReference>
<sequence length="170" mass="20010">EGTYEKFDTIDAAKLGIYTLSEIAGLYIPIVSYVVNIVKEIKKTFKKAQNNKDICLILFERAKDAESVMNKILNYKDDYEEFLREEKSYKAFHKFKILLIKIKDFVVEVSELKSVRKFLDANSVKSTYDKLTNEFETCIKDLHFEVMIVNEVQKRKDNKKVKDDLEKMNK</sequence>
<comment type="caution">
    <text evidence="1">The sequence shown here is derived from an EMBL/GenBank/DDBJ whole genome shotgun (WGS) entry which is preliminary data.</text>
</comment>
<name>A0ACA9RDE1_9GLOM</name>
<feature type="non-terminal residue" evidence="1">
    <location>
        <position position="1"/>
    </location>
</feature>
<evidence type="ECO:0000313" key="1">
    <source>
        <dbReference type="EMBL" id="CAG8789034.1"/>
    </source>
</evidence>
<protein>
    <submittedName>
        <fullName evidence="1">80_t:CDS:1</fullName>
    </submittedName>
</protein>
<keyword evidence="2" id="KW-1185">Reference proteome</keyword>
<proteinExistence type="predicted"/>
<reference evidence="1" key="1">
    <citation type="submission" date="2021-06" db="EMBL/GenBank/DDBJ databases">
        <authorList>
            <person name="Kallberg Y."/>
            <person name="Tangrot J."/>
            <person name="Rosling A."/>
        </authorList>
    </citation>
    <scope>NUCLEOTIDE SEQUENCE</scope>
    <source>
        <strain evidence="1">MA461A</strain>
    </source>
</reference>
<evidence type="ECO:0000313" key="2">
    <source>
        <dbReference type="Proteomes" id="UP000789920"/>
    </source>
</evidence>